<comment type="caution">
    <text evidence="2">The sequence shown here is derived from an EMBL/GenBank/DDBJ whole genome shotgun (WGS) entry which is preliminary data.</text>
</comment>
<organism evidence="2 3">
    <name type="scientific">Agaribacillus aureus</name>
    <dbReference type="NCBI Taxonomy" id="3051825"/>
    <lineage>
        <taxon>Bacteria</taxon>
        <taxon>Pseudomonadati</taxon>
        <taxon>Bacteroidota</taxon>
        <taxon>Cytophagia</taxon>
        <taxon>Cytophagales</taxon>
        <taxon>Splendidivirgaceae</taxon>
        <taxon>Agaribacillus</taxon>
    </lineage>
</organism>
<proteinExistence type="predicted"/>
<evidence type="ECO:0000256" key="1">
    <source>
        <dbReference type="SAM" id="SignalP"/>
    </source>
</evidence>
<feature type="chain" id="PRO_5045723316" description="Lipocalin-like domain-containing protein" evidence="1">
    <location>
        <begin position="21"/>
        <end position="138"/>
    </location>
</feature>
<evidence type="ECO:0000313" key="3">
    <source>
        <dbReference type="Proteomes" id="UP001172083"/>
    </source>
</evidence>
<evidence type="ECO:0008006" key="4">
    <source>
        <dbReference type="Google" id="ProtNLM"/>
    </source>
</evidence>
<keyword evidence="3" id="KW-1185">Reference proteome</keyword>
<evidence type="ECO:0000313" key="2">
    <source>
        <dbReference type="EMBL" id="MDN5213521.1"/>
    </source>
</evidence>
<dbReference type="EMBL" id="JAUJEB010000003">
    <property type="protein sequence ID" value="MDN5213521.1"/>
    <property type="molecule type" value="Genomic_DNA"/>
</dbReference>
<gene>
    <name evidence="2" type="ORF">QQ020_15730</name>
</gene>
<dbReference type="Proteomes" id="UP001172083">
    <property type="component" value="Unassembled WGS sequence"/>
</dbReference>
<name>A0ABT8L8X5_9BACT</name>
<reference evidence="2" key="1">
    <citation type="submission" date="2023-06" db="EMBL/GenBank/DDBJ databases">
        <title>Genomic of Agaribacillus aureum.</title>
        <authorList>
            <person name="Wang G."/>
        </authorList>
    </citation>
    <scope>NUCLEOTIDE SEQUENCE</scope>
    <source>
        <strain evidence="2">BMA12</strain>
    </source>
</reference>
<accession>A0ABT8L8X5</accession>
<sequence>MKRNFLILALLFFAGFIAGCENDEDITPDQQLNGSWHLTNVSGGLAGVNIDYKKGEVKWDFDPKSGNLTIENLIDSTGPEDIYAGLDSGTYPYEIRQEGDAQVLYIDNSERGILTIVDNTLKIDDGLIADGFITQFER</sequence>
<dbReference type="PROSITE" id="PS51257">
    <property type="entry name" value="PROKAR_LIPOPROTEIN"/>
    <property type="match status" value="1"/>
</dbReference>
<dbReference type="RefSeq" id="WP_346758859.1">
    <property type="nucleotide sequence ID" value="NZ_JAUJEB010000003.1"/>
</dbReference>
<protein>
    <recommendedName>
        <fullName evidence="4">Lipocalin-like domain-containing protein</fullName>
    </recommendedName>
</protein>
<keyword evidence="1" id="KW-0732">Signal</keyword>
<feature type="signal peptide" evidence="1">
    <location>
        <begin position="1"/>
        <end position="20"/>
    </location>
</feature>